<comment type="similarity">
    <text evidence="1">Belongs to the peptidase C1 family.</text>
</comment>
<reference evidence="4" key="1">
    <citation type="submission" date="2015-06" db="UniProtKB">
        <authorList>
            <consortium name="EnsemblPlants"/>
        </authorList>
    </citation>
    <scope>IDENTIFICATION</scope>
</reference>
<dbReference type="SMART" id="SM00645">
    <property type="entry name" value="Pept_C1"/>
    <property type="match status" value="1"/>
</dbReference>
<organism evidence="4">
    <name type="scientific">Aegilops tauschii</name>
    <name type="common">Tausch's goatgrass</name>
    <name type="synonym">Aegilops squarrosa</name>
    <dbReference type="NCBI Taxonomy" id="37682"/>
    <lineage>
        <taxon>Eukaryota</taxon>
        <taxon>Viridiplantae</taxon>
        <taxon>Streptophyta</taxon>
        <taxon>Embryophyta</taxon>
        <taxon>Tracheophyta</taxon>
        <taxon>Spermatophyta</taxon>
        <taxon>Magnoliopsida</taxon>
        <taxon>Liliopsida</taxon>
        <taxon>Poales</taxon>
        <taxon>Poaceae</taxon>
        <taxon>BOP clade</taxon>
        <taxon>Pooideae</taxon>
        <taxon>Triticodae</taxon>
        <taxon>Triticeae</taxon>
        <taxon>Triticinae</taxon>
        <taxon>Aegilops</taxon>
    </lineage>
</organism>
<evidence type="ECO:0000259" key="3">
    <source>
        <dbReference type="SMART" id="SM00645"/>
    </source>
</evidence>
<dbReference type="Pfam" id="PF00112">
    <property type="entry name" value="Peptidase_C1"/>
    <property type="match status" value="1"/>
</dbReference>
<evidence type="ECO:0000256" key="2">
    <source>
        <dbReference type="ARBA" id="ARBA00023157"/>
    </source>
</evidence>
<dbReference type="InterPro" id="IPR039417">
    <property type="entry name" value="Peptidase_C1A_papain-like"/>
</dbReference>
<dbReference type="InterPro" id="IPR013128">
    <property type="entry name" value="Peptidase_C1A"/>
</dbReference>
<name>R7W4W9_AEGTA</name>
<dbReference type="InterPro" id="IPR000668">
    <property type="entry name" value="Peptidase_C1A_C"/>
</dbReference>
<dbReference type="CDD" id="cd02248">
    <property type="entry name" value="Peptidase_C1A"/>
    <property type="match status" value="1"/>
</dbReference>
<protein>
    <submittedName>
        <fullName evidence="4">Thiol protease SEN102</fullName>
    </submittedName>
</protein>
<proteinExistence type="inferred from homology"/>
<feature type="domain" description="Peptidase C1A papain C-terminal" evidence="3">
    <location>
        <begin position="1"/>
        <end position="196"/>
    </location>
</feature>
<dbReference type="GO" id="GO:0008234">
    <property type="term" value="F:cysteine-type peptidase activity"/>
    <property type="evidence" value="ECO:0007669"/>
    <property type="project" value="InterPro"/>
</dbReference>
<accession>R7W4W9</accession>
<sequence length="219" mass="23967">MLGFSSIGSVEGINAIMTGQLIKLSEQQLIDCINITHGAFEEGGLPANAFWYIKQNRGVVPAESYPYVARKCPCKIFEDYMVTIDGYQFVPQDENSLEKAVANQPVVVDVASGGAHGWMRNYKGGIADCHHETPYSELDHSMLAVAYGTEKSGRKYWVCKNSLGRTWGKKGYCHIAQAVGYKGGAFGIAKAACFPVKTSPNRRGSIKDEAMLIDQDSDK</sequence>
<dbReference type="EnsemblPlants" id="EMT02201">
    <property type="protein sequence ID" value="EMT02201"/>
    <property type="gene ID" value="F775_16852"/>
</dbReference>
<dbReference type="InterPro" id="IPR038765">
    <property type="entry name" value="Papain-like_cys_pep_sf"/>
</dbReference>
<dbReference type="Gene3D" id="3.90.70.10">
    <property type="entry name" value="Cysteine proteinases"/>
    <property type="match status" value="1"/>
</dbReference>
<dbReference type="SUPFAM" id="SSF54001">
    <property type="entry name" value="Cysteine proteinases"/>
    <property type="match status" value="1"/>
</dbReference>
<keyword evidence="2" id="KW-1015">Disulfide bond</keyword>
<dbReference type="GO" id="GO:0006508">
    <property type="term" value="P:proteolysis"/>
    <property type="evidence" value="ECO:0007669"/>
    <property type="project" value="InterPro"/>
</dbReference>
<dbReference type="ExpressionAtlas" id="R7W4W9">
    <property type="expression patterns" value="baseline"/>
</dbReference>
<dbReference type="PANTHER" id="PTHR12411">
    <property type="entry name" value="CYSTEINE PROTEASE FAMILY C1-RELATED"/>
    <property type="match status" value="1"/>
</dbReference>
<evidence type="ECO:0000313" key="4">
    <source>
        <dbReference type="EnsemblPlants" id="EMT02201"/>
    </source>
</evidence>
<dbReference type="AlphaFoldDB" id="R7W4W9"/>
<evidence type="ECO:0000256" key="1">
    <source>
        <dbReference type="ARBA" id="ARBA00008455"/>
    </source>
</evidence>